<dbReference type="Proteomes" id="UP000601435">
    <property type="component" value="Unassembled WGS sequence"/>
</dbReference>
<name>A0A812INL2_9DINO</name>
<protein>
    <submittedName>
        <fullName evidence="2">Uncharacterized protein</fullName>
    </submittedName>
</protein>
<feature type="region of interest" description="Disordered" evidence="1">
    <location>
        <begin position="1"/>
        <end position="81"/>
    </location>
</feature>
<feature type="non-terminal residue" evidence="2">
    <location>
        <position position="1"/>
    </location>
</feature>
<dbReference type="EMBL" id="CAJNJA010000471">
    <property type="protein sequence ID" value="CAE7153793.1"/>
    <property type="molecule type" value="Genomic_DNA"/>
</dbReference>
<proteinExistence type="predicted"/>
<evidence type="ECO:0000256" key="1">
    <source>
        <dbReference type="SAM" id="MobiDB-lite"/>
    </source>
</evidence>
<feature type="non-terminal residue" evidence="2">
    <location>
        <position position="179"/>
    </location>
</feature>
<evidence type="ECO:0000313" key="2">
    <source>
        <dbReference type="EMBL" id="CAE7153793.1"/>
    </source>
</evidence>
<comment type="caution">
    <text evidence="2">The sequence shown here is derived from an EMBL/GenBank/DDBJ whole genome shotgun (WGS) entry which is preliminary data.</text>
</comment>
<dbReference type="OrthoDB" id="10429912at2759"/>
<organism evidence="2 3">
    <name type="scientific">Symbiodinium necroappetens</name>
    <dbReference type="NCBI Taxonomy" id="1628268"/>
    <lineage>
        <taxon>Eukaryota</taxon>
        <taxon>Sar</taxon>
        <taxon>Alveolata</taxon>
        <taxon>Dinophyceae</taxon>
        <taxon>Suessiales</taxon>
        <taxon>Symbiodiniaceae</taxon>
        <taxon>Symbiodinium</taxon>
    </lineage>
</organism>
<sequence>PASPLPASGGQAAGKGGKVRPEARTSRSRTSTARCDYGAHQKAPRAAAPQGLTAERVGLAGSRDEPRGHSPPRVGGSCSALGFRSYDAKEPGQLQHAFEPRRVTTVTSNSAGFSRLASPSQRRSFYSCNVLPDHTTAADPHSHRQAKPLVSGGRARASVDVSDQCGLIDELPQLLQWRS</sequence>
<evidence type="ECO:0000313" key="3">
    <source>
        <dbReference type="Proteomes" id="UP000601435"/>
    </source>
</evidence>
<dbReference type="AlphaFoldDB" id="A0A812INL2"/>
<reference evidence="2" key="1">
    <citation type="submission" date="2021-02" db="EMBL/GenBank/DDBJ databases">
        <authorList>
            <person name="Dougan E. K."/>
            <person name="Rhodes N."/>
            <person name="Thang M."/>
            <person name="Chan C."/>
        </authorList>
    </citation>
    <scope>NUCLEOTIDE SEQUENCE</scope>
</reference>
<gene>
    <name evidence="2" type="ORF">SNEC2469_LOCUS231</name>
</gene>
<keyword evidence="3" id="KW-1185">Reference proteome</keyword>
<accession>A0A812INL2</accession>